<comment type="similarity">
    <text evidence="3 14">Belongs to the phenylalanyl-tRNA synthetase beta subunit family. Type 2 subfamily.</text>
</comment>
<keyword evidence="12 14" id="KW-0648">Protein biosynthesis</keyword>
<keyword evidence="11 15" id="KW-0694">RNA-binding</keyword>
<proteinExistence type="inferred from homology"/>
<evidence type="ECO:0000256" key="4">
    <source>
        <dbReference type="ARBA" id="ARBA00022490"/>
    </source>
</evidence>
<evidence type="ECO:0000256" key="7">
    <source>
        <dbReference type="ARBA" id="ARBA00022723"/>
    </source>
</evidence>
<dbReference type="Pfam" id="PF01588">
    <property type="entry name" value="tRNA_bind"/>
    <property type="match status" value="1"/>
</dbReference>
<dbReference type="PROSITE" id="PS51483">
    <property type="entry name" value="B5"/>
    <property type="match status" value="1"/>
</dbReference>
<dbReference type="Gene3D" id="3.30.56.10">
    <property type="match status" value="2"/>
</dbReference>
<dbReference type="RefSeq" id="WP_198442660.1">
    <property type="nucleotide sequence ID" value="NZ_CBCSHE010000007.1"/>
</dbReference>
<dbReference type="AlphaFoldDB" id="A0A7T3RDL0"/>
<dbReference type="Gene3D" id="2.40.50.140">
    <property type="entry name" value="Nucleic acid-binding proteins"/>
    <property type="match status" value="1"/>
</dbReference>
<dbReference type="InterPro" id="IPR012340">
    <property type="entry name" value="NA-bd_OB-fold"/>
</dbReference>
<name>A0A7T3RDL0_9SPIR</name>
<dbReference type="SUPFAM" id="SSF50249">
    <property type="entry name" value="Nucleic acid-binding proteins"/>
    <property type="match status" value="1"/>
</dbReference>
<dbReference type="Gene3D" id="3.30.930.10">
    <property type="entry name" value="Bira Bifunctional Protein, Domain 2"/>
    <property type="match status" value="1"/>
</dbReference>
<dbReference type="CDD" id="cd00769">
    <property type="entry name" value="PheRS_beta_core"/>
    <property type="match status" value="1"/>
</dbReference>
<dbReference type="SUPFAM" id="SSF46955">
    <property type="entry name" value="Putative DNA-binding domain"/>
    <property type="match status" value="1"/>
</dbReference>
<dbReference type="GO" id="GO:0005524">
    <property type="term" value="F:ATP binding"/>
    <property type="evidence" value="ECO:0007669"/>
    <property type="project" value="UniProtKB-UniRule"/>
</dbReference>
<feature type="binding site" evidence="14">
    <location>
        <position position="360"/>
    </location>
    <ligand>
        <name>Mg(2+)</name>
        <dbReference type="ChEBI" id="CHEBI:18420"/>
        <note>shared with alpha subunit</note>
    </ligand>
</feature>
<comment type="catalytic activity">
    <reaction evidence="14">
        <text>tRNA(Phe) + L-phenylalanine + ATP = L-phenylalanyl-tRNA(Phe) + AMP + diphosphate + H(+)</text>
        <dbReference type="Rhea" id="RHEA:19413"/>
        <dbReference type="Rhea" id="RHEA-COMP:9668"/>
        <dbReference type="Rhea" id="RHEA-COMP:9699"/>
        <dbReference type="ChEBI" id="CHEBI:15378"/>
        <dbReference type="ChEBI" id="CHEBI:30616"/>
        <dbReference type="ChEBI" id="CHEBI:33019"/>
        <dbReference type="ChEBI" id="CHEBI:58095"/>
        <dbReference type="ChEBI" id="CHEBI:78442"/>
        <dbReference type="ChEBI" id="CHEBI:78531"/>
        <dbReference type="ChEBI" id="CHEBI:456215"/>
        <dbReference type="EC" id="6.1.1.20"/>
    </reaction>
</comment>
<dbReference type="InterPro" id="IPR005147">
    <property type="entry name" value="tRNA_synthase_B5-dom"/>
</dbReference>
<gene>
    <name evidence="14" type="primary">pheT</name>
    <name evidence="18" type="ORF">IWA51_12515</name>
</gene>
<feature type="domain" description="B5" evidence="17">
    <location>
        <begin position="294"/>
        <end position="373"/>
    </location>
</feature>
<dbReference type="Pfam" id="PF17759">
    <property type="entry name" value="tRNA_synthFbeta"/>
    <property type="match status" value="1"/>
</dbReference>
<dbReference type="HAMAP" id="MF_00284">
    <property type="entry name" value="Phe_tRNA_synth_beta2"/>
    <property type="match status" value="1"/>
</dbReference>
<evidence type="ECO:0000313" key="18">
    <source>
        <dbReference type="EMBL" id="QQA01052.1"/>
    </source>
</evidence>
<evidence type="ECO:0000256" key="6">
    <source>
        <dbReference type="ARBA" id="ARBA00022598"/>
    </source>
</evidence>
<keyword evidence="5 15" id="KW-0820">tRNA-binding</keyword>
<evidence type="ECO:0000259" key="16">
    <source>
        <dbReference type="PROSITE" id="PS50886"/>
    </source>
</evidence>
<feature type="binding site" evidence="14">
    <location>
        <position position="361"/>
    </location>
    <ligand>
        <name>Mg(2+)</name>
        <dbReference type="ChEBI" id="CHEBI:18420"/>
        <note>shared with alpha subunit</note>
    </ligand>
</feature>
<evidence type="ECO:0000256" key="2">
    <source>
        <dbReference type="ARBA" id="ARBA00004496"/>
    </source>
</evidence>
<dbReference type="GO" id="GO:0009328">
    <property type="term" value="C:phenylalanine-tRNA ligase complex"/>
    <property type="evidence" value="ECO:0007669"/>
    <property type="project" value="TreeGrafter"/>
</dbReference>
<evidence type="ECO:0000256" key="5">
    <source>
        <dbReference type="ARBA" id="ARBA00022555"/>
    </source>
</evidence>
<feature type="binding site" evidence="14">
    <location>
        <position position="357"/>
    </location>
    <ligand>
        <name>Mg(2+)</name>
        <dbReference type="ChEBI" id="CHEBI:18420"/>
        <note>shared with alpha subunit</note>
    </ligand>
</feature>
<dbReference type="CDD" id="cd02153">
    <property type="entry name" value="tRNA_bindingDomain"/>
    <property type="match status" value="1"/>
</dbReference>
<keyword evidence="9 14" id="KW-0067">ATP-binding</keyword>
<dbReference type="GO" id="GO:0006432">
    <property type="term" value="P:phenylalanyl-tRNA aminoacylation"/>
    <property type="evidence" value="ECO:0007669"/>
    <property type="project" value="UniProtKB-UniRule"/>
</dbReference>
<reference evidence="18 19" key="1">
    <citation type="submission" date="2020-11" db="EMBL/GenBank/DDBJ databases">
        <title>Treponema Peruensis nv. sp., first commensal Treponema isolated from human feces.</title>
        <authorList>
            <person name="Belkhou C."/>
            <person name="Raes J."/>
        </authorList>
    </citation>
    <scope>NUCLEOTIDE SEQUENCE [LARGE SCALE GENOMIC DNA]</scope>
    <source>
        <strain evidence="18 19">RCC2812</strain>
    </source>
</reference>
<dbReference type="InterPro" id="IPR009061">
    <property type="entry name" value="DNA-bd_dom_put_sf"/>
</dbReference>
<evidence type="ECO:0000256" key="13">
    <source>
        <dbReference type="ARBA" id="ARBA00023146"/>
    </source>
</evidence>
<dbReference type="PROSITE" id="PS50886">
    <property type="entry name" value="TRBD"/>
    <property type="match status" value="1"/>
</dbReference>
<dbReference type="GO" id="GO:0000287">
    <property type="term" value="F:magnesium ion binding"/>
    <property type="evidence" value="ECO:0007669"/>
    <property type="project" value="InterPro"/>
</dbReference>
<dbReference type="InterPro" id="IPR045864">
    <property type="entry name" value="aa-tRNA-synth_II/BPL/LPL"/>
</dbReference>
<dbReference type="PANTHER" id="PTHR10947">
    <property type="entry name" value="PHENYLALANYL-TRNA SYNTHETASE BETA CHAIN AND LEUCINE-RICH REPEAT-CONTAINING PROTEIN 47"/>
    <property type="match status" value="1"/>
</dbReference>
<dbReference type="KEGG" id="tper:IWA51_12515"/>
<evidence type="ECO:0000256" key="1">
    <source>
        <dbReference type="ARBA" id="ARBA00001946"/>
    </source>
</evidence>
<dbReference type="PANTHER" id="PTHR10947:SF0">
    <property type="entry name" value="PHENYLALANINE--TRNA LIGASE BETA SUBUNIT"/>
    <property type="match status" value="1"/>
</dbReference>
<dbReference type="InterPro" id="IPR041616">
    <property type="entry name" value="PheRS_beta_core"/>
</dbReference>
<organism evidence="18 19">
    <name type="scientific">Treponema peruense</name>
    <dbReference type="NCBI Taxonomy" id="2787628"/>
    <lineage>
        <taxon>Bacteria</taxon>
        <taxon>Pseudomonadati</taxon>
        <taxon>Spirochaetota</taxon>
        <taxon>Spirochaetia</taxon>
        <taxon>Spirochaetales</taxon>
        <taxon>Treponemataceae</taxon>
        <taxon>Treponema</taxon>
    </lineage>
</organism>
<keyword evidence="13 14" id="KW-0030">Aminoacyl-tRNA synthetase</keyword>
<evidence type="ECO:0000313" key="19">
    <source>
        <dbReference type="Proteomes" id="UP000595224"/>
    </source>
</evidence>
<dbReference type="InterPro" id="IPR045060">
    <property type="entry name" value="Phe-tRNA-ligase_IIc_bsu"/>
</dbReference>
<sequence>MPKIEVNEKLFFNLLGTKYDWDTFEKKLTFAKAELDEKPDMSQPDDKRVIKIELNDTNRPDLWSTGGVTRCLREHEGAKHSDYTGFLSTKETRQDSADRIAIVDPELKDIRPYMVSFVISGKPIDEPMLIDIMQTQEKLAWNFGRKRKSLSMGVYRAADIKWPVHYTAADPDKVSFVPLQGESKQTCREILETHPKGKDYGYILKDFKKYPVLKDDKGEIMSMAPIINSATLGQIEIGDKDLMVELTGTDMESLMLAANIVACDFFDAGYEILPVKVVHPYDTGFGKEITAPFYFQETTDAKLSAINKKLGSSLSEKEVLDALYKMGNKVTSKQESGDTVFTVQPAPYRNDFLHEVDVIEDVMIGCGLDSFSPEKPSDFTIGRLLPITLYSRKVKNIMAGMGYQEMIFNYLGSKKTYIDNMCVKADDVIEIANPMSENYQFIRPSIIASLFEAEAQSGNAVYPHKIFEVGKIAFIDPSENTGTKTIQSLGFLTSANNANFNDTASEVSTILYYLDHKYEVQETDDPRFIPGRQAGIMVNGKQVGIFGEIHPQVLENWQISVPCVAGEMDLEYLMATEPKEHNDKTAAPQKNESSAQPAVQFDAVAHFNKYIDLRVAKIIKVDRNPEGEKLYIETLDDGSGTERIIQSGLVPYLKPEELLGQHIIIAANLAPRKMRGVESHGMLLAADYVEDGKEKVELLTAPWAAPGTQVVLEGTEPCEKPAKIDIDKFCKITYRIADHHAQAAGINLQADGKSITTVKTADGEIQ</sequence>
<evidence type="ECO:0000256" key="8">
    <source>
        <dbReference type="ARBA" id="ARBA00022741"/>
    </source>
</evidence>
<dbReference type="InterPro" id="IPR022918">
    <property type="entry name" value="Phe_tRNA_ligase_beta2_arc"/>
</dbReference>
<evidence type="ECO:0000259" key="17">
    <source>
        <dbReference type="PROSITE" id="PS51483"/>
    </source>
</evidence>
<dbReference type="EMBL" id="CP064936">
    <property type="protein sequence ID" value="QQA01052.1"/>
    <property type="molecule type" value="Genomic_DNA"/>
</dbReference>
<dbReference type="Proteomes" id="UP000595224">
    <property type="component" value="Chromosome"/>
</dbReference>
<evidence type="ECO:0000256" key="10">
    <source>
        <dbReference type="ARBA" id="ARBA00022842"/>
    </source>
</evidence>
<keyword evidence="7 14" id="KW-0479">Metal-binding</keyword>
<protein>
    <recommendedName>
        <fullName evidence="14">Phenylalanine--tRNA ligase beta subunit</fullName>
        <ecNumber evidence="14">6.1.1.20</ecNumber>
    </recommendedName>
    <alternativeName>
        <fullName evidence="14">Phenylalanyl-tRNA synthetase beta subunit</fullName>
        <shortName evidence="14">PheRS</shortName>
    </alternativeName>
</protein>
<evidence type="ECO:0000256" key="11">
    <source>
        <dbReference type="ARBA" id="ARBA00022884"/>
    </source>
</evidence>
<keyword evidence="6 14" id="KW-0436">Ligase</keyword>
<evidence type="ECO:0000256" key="14">
    <source>
        <dbReference type="HAMAP-Rule" id="MF_00284"/>
    </source>
</evidence>
<feature type="binding site" evidence="14">
    <location>
        <position position="351"/>
    </location>
    <ligand>
        <name>Mg(2+)</name>
        <dbReference type="ChEBI" id="CHEBI:18420"/>
        <note>shared with alpha subunit</note>
    </ligand>
</feature>
<keyword evidence="4 14" id="KW-0963">Cytoplasm</keyword>
<dbReference type="SMART" id="SM00873">
    <property type="entry name" value="B3_4"/>
    <property type="match status" value="1"/>
</dbReference>
<comment type="cofactor">
    <cofactor evidence="1 14">
        <name>Mg(2+)</name>
        <dbReference type="ChEBI" id="CHEBI:18420"/>
    </cofactor>
</comment>
<dbReference type="InterPro" id="IPR004531">
    <property type="entry name" value="Phe-tRNA-synth_IIc_bsu_arc_euk"/>
</dbReference>
<dbReference type="InterPro" id="IPR020825">
    <property type="entry name" value="Phe-tRNA_synthase-like_B3/B4"/>
</dbReference>
<dbReference type="SUPFAM" id="SSF55681">
    <property type="entry name" value="Class II aaRS and biotin synthetases"/>
    <property type="match status" value="1"/>
</dbReference>
<keyword evidence="10 14" id="KW-0460">Magnesium</keyword>
<dbReference type="Gene3D" id="3.50.40.10">
    <property type="entry name" value="Phenylalanyl-trna Synthetase, Chain B, domain 3"/>
    <property type="match status" value="1"/>
</dbReference>
<evidence type="ECO:0000256" key="12">
    <source>
        <dbReference type="ARBA" id="ARBA00022917"/>
    </source>
</evidence>
<dbReference type="InterPro" id="IPR005146">
    <property type="entry name" value="B3/B4_tRNA-bd"/>
</dbReference>
<accession>A0A7T3RDL0</accession>
<evidence type="ECO:0000256" key="3">
    <source>
        <dbReference type="ARBA" id="ARBA00007438"/>
    </source>
</evidence>
<dbReference type="GO" id="GO:0000049">
    <property type="term" value="F:tRNA binding"/>
    <property type="evidence" value="ECO:0007669"/>
    <property type="project" value="UniProtKB-UniRule"/>
</dbReference>
<dbReference type="SMART" id="SM00874">
    <property type="entry name" value="B5"/>
    <property type="match status" value="1"/>
</dbReference>
<comment type="subunit">
    <text evidence="14">Tetramer of two alpha and two beta subunits.</text>
</comment>
<comment type="subcellular location">
    <subcellularLocation>
        <location evidence="2 14">Cytoplasm</location>
    </subcellularLocation>
</comment>
<feature type="domain" description="TRNA-binding" evidence="16">
    <location>
        <begin position="607"/>
        <end position="711"/>
    </location>
</feature>
<dbReference type="EC" id="6.1.1.20" evidence="14"/>
<dbReference type="InterPro" id="IPR002547">
    <property type="entry name" value="tRNA-bd_dom"/>
</dbReference>
<evidence type="ECO:0000256" key="9">
    <source>
        <dbReference type="ARBA" id="ARBA00022840"/>
    </source>
</evidence>
<dbReference type="Pfam" id="PF03484">
    <property type="entry name" value="B5"/>
    <property type="match status" value="1"/>
</dbReference>
<keyword evidence="8 14" id="KW-0547">Nucleotide-binding</keyword>
<dbReference type="NCBIfam" id="TIGR00471">
    <property type="entry name" value="pheT_arch"/>
    <property type="match status" value="1"/>
</dbReference>
<evidence type="ECO:0000256" key="15">
    <source>
        <dbReference type="PROSITE-ProRule" id="PRU00209"/>
    </source>
</evidence>
<keyword evidence="19" id="KW-1185">Reference proteome</keyword>
<dbReference type="GO" id="GO:0004826">
    <property type="term" value="F:phenylalanine-tRNA ligase activity"/>
    <property type="evidence" value="ECO:0007669"/>
    <property type="project" value="UniProtKB-UniRule"/>
</dbReference>